<dbReference type="Proteomes" id="UP000030826">
    <property type="component" value="Unassembled WGS sequence"/>
</dbReference>
<evidence type="ECO:0000256" key="4">
    <source>
        <dbReference type="PROSITE-ProRule" id="PRU00169"/>
    </source>
</evidence>
<feature type="domain" description="Response regulatory" evidence="5">
    <location>
        <begin position="11"/>
        <end position="124"/>
    </location>
</feature>
<feature type="modified residue" description="4-aspartylphosphate" evidence="4">
    <location>
        <position position="61"/>
    </location>
</feature>
<comment type="caution">
    <text evidence="6">The sequence shown here is derived from an EMBL/GenBank/DDBJ whole genome shotgun (WGS) entry which is preliminary data.</text>
</comment>
<keyword evidence="2" id="KW-0805">Transcription regulation</keyword>
<evidence type="ECO:0000256" key="3">
    <source>
        <dbReference type="ARBA" id="ARBA00023163"/>
    </source>
</evidence>
<proteinExistence type="predicted"/>
<dbReference type="Gene3D" id="3.40.50.2300">
    <property type="match status" value="1"/>
</dbReference>
<dbReference type="EMBL" id="JRFJ01000005">
    <property type="protein sequence ID" value="KHJ53720.1"/>
    <property type="molecule type" value="Genomic_DNA"/>
</dbReference>
<accession>A0A0B1Q4H5</accession>
<evidence type="ECO:0000259" key="5">
    <source>
        <dbReference type="PROSITE" id="PS50110"/>
    </source>
</evidence>
<organism evidence="6 7">
    <name type="scientific">Aureimonas altamirensis</name>
    <dbReference type="NCBI Taxonomy" id="370622"/>
    <lineage>
        <taxon>Bacteria</taxon>
        <taxon>Pseudomonadati</taxon>
        <taxon>Pseudomonadota</taxon>
        <taxon>Alphaproteobacteria</taxon>
        <taxon>Hyphomicrobiales</taxon>
        <taxon>Aurantimonadaceae</taxon>
        <taxon>Aureimonas</taxon>
    </lineage>
</organism>
<dbReference type="PROSITE" id="PS50110">
    <property type="entry name" value="RESPONSE_REGULATORY"/>
    <property type="match status" value="1"/>
</dbReference>
<keyword evidence="1 4" id="KW-0597">Phosphoprotein</keyword>
<protein>
    <submittedName>
        <fullName evidence="6">Chemotaxis protein CheY</fullName>
    </submittedName>
</protein>
<dbReference type="PANTHER" id="PTHR44591">
    <property type="entry name" value="STRESS RESPONSE REGULATOR PROTEIN 1"/>
    <property type="match status" value="1"/>
</dbReference>
<dbReference type="Pfam" id="PF00072">
    <property type="entry name" value="Response_reg"/>
    <property type="match status" value="1"/>
</dbReference>
<dbReference type="InterPro" id="IPR011006">
    <property type="entry name" value="CheY-like_superfamily"/>
</dbReference>
<keyword evidence="3" id="KW-0804">Transcription</keyword>
<dbReference type="AlphaFoldDB" id="A0A0B1Q4H5"/>
<reference evidence="6 7" key="1">
    <citation type="submission" date="2014-09" db="EMBL/GenBank/DDBJ databases">
        <title>Isolation and characterization of Aurantimonas altamirensis ON-56566 from clinical sample following a dog bite.</title>
        <authorList>
            <person name="Eshaghi A."/>
            <person name="Li A."/>
            <person name="Shahinas D."/>
            <person name="Bahn P."/>
            <person name="Kus J.V."/>
            <person name="Patel S.N."/>
        </authorList>
    </citation>
    <scope>NUCLEOTIDE SEQUENCE [LARGE SCALE GENOMIC DNA]</scope>
    <source>
        <strain evidence="6 7">ON-56566</strain>
    </source>
</reference>
<dbReference type="SUPFAM" id="SSF52172">
    <property type="entry name" value="CheY-like"/>
    <property type="match status" value="1"/>
</dbReference>
<evidence type="ECO:0000256" key="1">
    <source>
        <dbReference type="ARBA" id="ARBA00022553"/>
    </source>
</evidence>
<sequence>MEYVCGMNRPVVLVVEDEPLLRLFASNMIEEAGFEVLEASDSSAALATLEERRDIRVVFTDVDMPGGIDGIMLAIRIRNKWPTIRIIITSGRPWPEKAVVPPDIPFFSKPYRQDRVLDAVRKMAA</sequence>
<name>A0A0B1Q4H5_9HYPH</name>
<dbReference type="STRING" id="370622.LA66_17535"/>
<evidence type="ECO:0000313" key="7">
    <source>
        <dbReference type="Proteomes" id="UP000030826"/>
    </source>
</evidence>
<dbReference type="PANTHER" id="PTHR44591:SF3">
    <property type="entry name" value="RESPONSE REGULATORY DOMAIN-CONTAINING PROTEIN"/>
    <property type="match status" value="1"/>
</dbReference>
<dbReference type="GO" id="GO:0000160">
    <property type="term" value="P:phosphorelay signal transduction system"/>
    <property type="evidence" value="ECO:0007669"/>
    <property type="project" value="InterPro"/>
</dbReference>
<dbReference type="InterPro" id="IPR001789">
    <property type="entry name" value="Sig_transdc_resp-reg_receiver"/>
</dbReference>
<dbReference type="SMART" id="SM00448">
    <property type="entry name" value="REC"/>
    <property type="match status" value="1"/>
</dbReference>
<evidence type="ECO:0000256" key="2">
    <source>
        <dbReference type="ARBA" id="ARBA00023015"/>
    </source>
</evidence>
<gene>
    <name evidence="6" type="ORF">LA66_17535</name>
</gene>
<dbReference type="InterPro" id="IPR050595">
    <property type="entry name" value="Bact_response_regulator"/>
</dbReference>
<evidence type="ECO:0000313" key="6">
    <source>
        <dbReference type="EMBL" id="KHJ53720.1"/>
    </source>
</evidence>